<evidence type="ECO:0000259" key="3">
    <source>
        <dbReference type="Pfam" id="PF03364"/>
    </source>
</evidence>
<name>A0A451DL95_9GAMM</name>
<keyword evidence="2" id="KW-1277">Toxin-antitoxin system</keyword>
<dbReference type="SUPFAM" id="SSF55961">
    <property type="entry name" value="Bet v1-like"/>
    <property type="match status" value="1"/>
</dbReference>
<dbReference type="AlphaFoldDB" id="A0A451DL95"/>
<evidence type="ECO:0000313" key="5">
    <source>
        <dbReference type="Proteomes" id="UP000294462"/>
    </source>
</evidence>
<dbReference type="Gene3D" id="3.30.530.20">
    <property type="match status" value="1"/>
</dbReference>
<sequence>MNKISCSLCVPFSATKMYALVNDIDSYPKFLSGCISSRVLDSNPIQIIAAMDIFTVGIMRQTLVTRNILTRNHSIHIQLLQGPFRQLNGIWNFSAQAPETCQITFHLHVEFNHIFMELAFNRICKKLSSNLLKAFSQRASEVYAV</sequence>
<dbReference type="CDD" id="cd07813">
    <property type="entry name" value="COQ10p_like"/>
    <property type="match status" value="1"/>
</dbReference>
<dbReference type="GO" id="GO:0048039">
    <property type="term" value="F:ubiquinone binding"/>
    <property type="evidence" value="ECO:0007669"/>
    <property type="project" value="InterPro"/>
</dbReference>
<dbReference type="GO" id="GO:0045333">
    <property type="term" value="P:cellular respiration"/>
    <property type="evidence" value="ECO:0007669"/>
    <property type="project" value="InterPro"/>
</dbReference>
<dbReference type="PANTHER" id="PTHR12901:SF10">
    <property type="entry name" value="COENZYME Q-BINDING PROTEIN COQ10, MITOCHONDRIAL"/>
    <property type="match status" value="1"/>
</dbReference>
<protein>
    <submittedName>
        <fullName evidence="4">Ribosome association toxin RatA</fullName>
    </submittedName>
</protein>
<evidence type="ECO:0000256" key="2">
    <source>
        <dbReference type="ARBA" id="ARBA00022649"/>
    </source>
</evidence>
<dbReference type="InterPro" id="IPR044996">
    <property type="entry name" value="COQ10-like"/>
</dbReference>
<dbReference type="PANTHER" id="PTHR12901">
    <property type="entry name" value="SPERM PROTEIN HOMOLOG"/>
    <property type="match status" value="1"/>
</dbReference>
<dbReference type="InterPro" id="IPR005031">
    <property type="entry name" value="COQ10_START"/>
</dbReference>
<dbReference type="Pfam" id="PF03364">
    <property type="entry name" value="Polyketide_cyc"/>
    <property type="match status" value="1"/>
</dbReference>
<accession>A0A451DL95</accession>
<proteinExistence type="inferred from homology"/>
<dbReference type="EMBL" id="LR217725">
    <property type="protein sequence ID" value="VFP87506.1"/>
    <property type="molecule type" value="Genomic_DNA"/>
</dbReference>
<gene>
    <name evidence="4" type="primary">ratA</name>
    <name evidence="4" type="ORF">ERCIPSTX3056_567</name>
</gene>
<keyword evidence="5" id="KW-1185">Reference proteome</keyword>
<dbReference type="KEGG" id="ehd:ERCIPSTX3056_567"/>
<dbReference type="OrthoDB" id="9804759at2"/>
<comment type="similarity">
    <text evidence="1">Belongs to the ribosome association toxin RatA family.</text>
</comment>
<feature type="domain" description="Coenzyme Q-binding protein COQ10 START" evidence="3">
    <location>
        <begin position="10"/>
        <end position="135"/>
    </location>
</feature>
<organism evidence="4 5">
    <name type="scientific">Candidatus Erwinia haradaeae</name>
    <dbReference type="NCBI Taxonomy" id="1922217"/>
    <lineage>
        <taxon>Bacteria</taxon>
        <taxon>Pseudomonadati</taxon>
        <taxon>Pseudomonadota</taxon>
        <taxon>Gammaproteobacteria</taxon>
        <taxon>Enterobacterales</taxon>
        <taxon>Erwiniaceae</taxon>
        <taxon>Erwinia</taxon>
    </lineage>
</organism>
<evidence type="ECO:0000256" key="1">
    <source>
        <dbReference type="ARBA" id="ARBA00008918"/>
    </source>
</evidence>
<dbReference type="Proteomes" id="UP000294462">
    <property type="component" value="Chromosome"/>
</dbReference>
<dbReference type="RefSeq" id="WP_072666422.1">
    <property type="nucleotide sequence ID" value="NZ_LR217725.1"/>
</dbReference>
<evidence type="ECO:0000313" key="4">
    <source>
        <dbReference type="EMBL" id="VFP87506.1"/>
    </source>
</evidence>
<reference evidence="4 5" key="1">
    <citation type="submission" date="2019-02" db="EMBL/GenBank/DDBJ databases">
        <authorList>
            <person name="Manzano-Marin A."/>
            <person name="Manzano-Marin A."/>
        </authorList>
    </citation>
    <scope>NUCLEOTIDE SEQUENCE [LARGE SCALE GENOMIC DNA]</scope>
    <source>
        <strain evidence="4 5">ErCipseudotaxifoliae</strain>
    </source>
</reference>
<dbReference type="InterPro" id="IPR023393">
    <property type="entry name" value="START-like_dom_sf"/>
</dbReference>